<evidence type="ECO:0000313" key="1">
    <source>
        <dbReference type="EMBL" id="KAH6936839.1"/>
    </source>
</evidence>
<protein>
    <submittedName>
        <fullName evidence="1">Uncharacterized protein</fullName>
    </submittedName>
</protein>
<dbReference type="Proteomes" id="UP000821845">
    <property type="component" value="Chromosome 3"/>
</dbReference>
<accession>A0ACB7SSB8</accession>
<keyword evidence="2" id="KW-1185">Reference proteome</keyword>
<gene>
    <name evidence="1" type="ORF">HPB50_023369</name>
</gene>
<dbReference type="EMBL" id="CM023483">
    <property type="protein sequence ID" value="KAH6936839.1"/>
    <property type="molecule type" value="Genomic_DNA"/>
</dbReference>
<organism evidence="1 2">
    <name type="scientific">Hyalomma asiaticum</name>
    <name type="common">Tick</name>
    <dbReference type="NCBI Taxonomy" id="266040"/>
    <lineage>
        <taxon>Eukaryota</taxon>
        <taxon>Metazoa</taxon>
        <taxon>Ecdysozoa</taxon>
        <taxon>Arthropoda</taxon>
        <taxon>Chelicerata</taxon>
        <taxon>Arachnida</taxon>
        <taxon>Acari</taxon>
        <taxon>Parasitiformes</taxon>
        <taxon>Ixodida</taxon>
        <taxon>Ixodoidea</taxon>
        <taxon>Ixodidae</taxon>
        <taxon>Hyalomminae</taxon>
        <taxon>Hyalomma</taxon>
    </lineage>
</organism>
<evidence type="ECO:0000313" key="2">
    <source>
        <dbReference type="Proteomes" id="UP000821845"/>
    </source>
</evidence>
<comment type="caution">
    <text evidence="1">The sequence shown here is derived from an EMBL/GenBank/DDBJ whole genome shotgun (WGS) entry which is preliminary data.</text>
</comment>
<reference evidence="1" key="1">
    <citation type="submission" date="2020-05" db="EMBL/GenBank/DDBJ databases">
        <title>Large-scale comparative analyses of tick genomes elucidate their genetic diversity and vector capacities.</title>
        <authorList>
            <person name="Jia N."/>
            <person name="Wang J."/>
            <person name="Shi W."/>
            <person name="Du L."/>
            <person name="Sun Y."/>
            <person name="Zhan W."/>
            <person name="Jiang J."/>
            <person name="Wang Q."/>
            <person name="Zhang B."/>
            <person name="Ji P."/>
            <person name="Sakyi L.B."/>
            <person name="Cui X."/>
            <person name="Yuan T."/>
            <person name="Jiang B."/>
            <person name="Yang W."/>
            <person name="Lam T.T.-Y."/>
            <person name="Chang Q."/>
            <person name="Ding S."/>
            <person name="Wang X."/>
            <person name="Zhu J."/>
            <person name="Ruan X."/>
            <person name="Zhao L."/>
            <person name="Wei J."/>
            <person name="Que T."/>
            <person name="Du C."/>
            <person name="Cheng J."/>
            <person name="Dai P."/>
            <person name="Han X."/>
            <person name="Huang E."/>
            <person name="Gao Y."/>
            <person name="Liu J."/>
            <person name="Shao H."/>
            <person name="Ye R."/>
            <person name="Li L."/>
            <person name="Wei W."/>
            <person name="Wang X."/>
            <person name="Wang C."/>
            <person name="Yang T."/>
            <person name="Huo Q."/>
            <person name="Li W."/>
            <person name="Guo W."/>
            <person name="Chen H."/>
            <person name="Zhou L."/>
            <person name="Ni X."/>
            <person name="Tian J."/>
            <person name="Zhou Y."/>
            <person name="Sheng Y."/>
            <person name="Liu T."/>
            <person name="Pan Y."/>
            <person name="Xia L."/>
            <person name="Li J."/>
            <person name="Zhao F."/>
            <person name="Cao W."/>
        </authorList>
    </citation>
    <scope>NUCLEOTIDE SEQUENCE</scope>
    <source>
        <strain evidence="1">Hyas-2018</strain>
    </source>
</reference>
<sequence>MTHFLCGRSKPSDERAVTVETRQTLAAQTAGATTSVVNEVPPDLQGTPAAPVVAASETVAGTNKDGAATAAVDAVPVFPIKPLSPPSVVAAPPRQQASRRRKSRATRDRDADFDNRPSMESYTAQDVQKNKSNLASTTAQWSFYPMNVTFVTEVDSKEERYLYATIVVAVVVIIALVVVAVALVLSGKRQQPHTACHTQECAEAQEFLMRLLNNSKDACSDFYGYVCDSWLSRPSGSFLGDSAAASAAKTLERLLLIRIDKASSAGGTAKARSEATEGGTIGTEGTDVARGLYQRCHRYVSEKTTSAAFRESLEAARSDLNWTLIRRASSIRDLMALVARTSLLAGFHTVFALNLLNENGKLVLRLSAGKSLLCKLTLSWNRKELEEVLGRVIDDVQELAQVLNLDSNVADDLGCEHDDSDTAIDDRSVPMNALFADLVPGVNASDWIDTLNALVQNAAKKDLSNFVLASRADNVRTAFGKIYSDGVVSVAATYLASHLDADLLFLELSRERVASDVTATATFCLALARRCLAYSWPQLVARLLDLGRSTRVIQTMYRELNKRSRQASLFRWLRNASHNAAEKKIKRTALVVVPGNVQADDGAKADYAWLASHLEKSGSTHFVRLFVRMLEHEHALQLQRPPSRLQLLTSRLEQFAGLAYMAALNAVLVPTLYQSPPLLYSDLVPAYFNYGTVGALLASRIIEVIVPAPSAPVPLPGRGPPRRTVWTQAALRMYNHSTRCLQRLHRSLGLQDEVAGSDEQQRRAMFLGAQGLRIAYDSMQAVFSRATAQQDAFRALWPHARAMFFARFCLLSCDADQRPRPLSPRGNCLLPLHSMPEFNDTFYCGTHENFTFDNCML</sequence>
<proteinExistence type="predicted"/>
<name>A0ACB7SSB8_HYAAI</name>